<evidence type="ECO:0000256" key="2">
    <source>
        <dbReference type="ARBA" id="ARBA00022692"/>
    </source>
</evidence>
<feature type="transmembrane region" description="Helical" evidence="5">
    <location>
        <begin position="54"/>
        <end position="74"/>
    </location>
</feature>
<gene>
    <name evidence="7" type="ORF">EPA93_45155</name>
</gene>
<keyword evidence="2 5" id="KW-0812">Transmembrane</keyword>
<feature type="transmembrane region" description="Helical" evidence="5">
    <location>
        <begin position="167"/>
        <end position="192"/>
    </location>
</feature>
<dbReference type="OrthoDB" id="160424at2"/>
<dbReference type="Pfam" id="PF07690">
    <property type="entry name" value="MFS_1"/>
    <property type="match status" value="1"/>
</dbReference>
<dbReference type="GO" id="GO:0022857">
    <property type="term" value="F:transmembrane transporter activity"/>
    <property type="evidence" value="ECO:0007669"/>
    <property type="project" value="InterPro"/>
</dbReference>
<dbReference type="EMBL" id="CP035758">
    <property type="protein sequence ID" value="QBD82775.1"/>
    <property type="molecule type" value="Genomic_DNA"/>
</dbReference>
<feature type="transmembrane region" description="Helical" evidence="5">
    <location>
        <begin position="320"/>
        <end position="339"/>
    </location>
</feature>
<feature type="domain" description="Major facilitator superfamily (MFS) profile" evidence="6">
    <location>
        <begin position="15"/>
        <end position="409"/>
    </location>
</feature>
<dbReference type="Proteomes" id="UP000290365">
    <property type="component" value="Chromosome"/>
</dbReference>
<proteinExistence type="predicted"/>
<keyword evidence="8" id="KW-1185">Reference proteome</keyword>
<keyword evidence="3 5" id="KW-1133">Transmembrane helix</keyword>
<feature type="transmembrane region" description="Helical" evidence="5">
    <location>
        <begin position="231"/>
        <end position="258"/>
    </location>
</feature>
<dbReference type="InterPro" id="IPR011701">
    <property type="entry name" value="MFS"/>
</dbReference>
<dbReference type="AlphaFoldDB" id="A0A4P6K3Z6"/>
<feature type="transmembrane region" description="Helical" evidence="5">
    <location>
        <begin position="264"/>
        <end position="284"/>
    </location>
</feature>
<reference evidence="7 8" key="1">
    <citation type="submission" date="2019-01" db="EMBL/GenBank/DDBJ databases">
        <title>Ktedonosporobacter rubrisoli SCAWS-G2.</title>
        <authorList>
            <person name="Huang Y."/>
            <person name="Yan B."/>
        </authorList>
    </citation>
    <scope>NUCLEOTIDE SEQUENCE [LARGE SCALE GENOMIC DNA]</scope>
    <source>
        <strain evidence="7 8">SCAWS-G2</strain>
    </source>
</reference>
<dbReference type="GO" id="GO:0005886">
    <property type="term" value="C:plasma membrane"/>
    <property type="evidence" value="ECO:0007669"/>
    <property type="project" value="UniProtKB-SubCell"/>
</dbReference>
<keyword evidence="4 5" id="KW-0472">Membrane</keyword>
<dbReference type="InterPro" id="IPR020846">
    <property type="entry name" value="MFS_dom"/>
</dbReference>
<dbReference type="CDD" id="cd17355">
    <property type="entry name" value="MFS_YcxA_like"/>
    <property type="match status" value="1"/>
</dbReference>
<protein>
    <submittedName>
        <fullName evidence="7">MFS transporter</fullName>
    </submittedName>
</protein>
<dbReference type="PANTHER" id="PTHR11360">
    <property type="entry name" value="MONOCARBOXYLATE TRANSPORTER"/>
    <property type="match status" value="1"/>
</dbReference>
<evidence type="ECO:0000256" key="1">
    <source>
        <dbReference type="ARBA" id="ARBA00004651"/>
    </source>
</evidence>
<evidence type="ECO:0000313" key="7">
    <source>
        <dbReference type="EMBL" id="QBD82775.1"/>
    </source>
</evidence>
<evidence type="ECO:0000256" key="3">
    <source>
        <dbReference type="ARBA" id="ARBA00022989"/>
    </source>
</evidence>
<feature type="transmembrane region" description="Helical" evidence="5">
    <location>
        <begin position="12"/>
        <end position="34"/>
    </location>
</feature>
<dbReference type="PROSITE" id="PS50850">
    <property type="entry name" value="MFS"/>
    <property type="match status" value="1"/>
</dbReference>
<dbReference type="InterPro" id="IPR005829">
    <property type="entry name" value="Sugar_transporter_CS"/>
</dbReference>
<feature type="transmembrane region" description="Helical" evidence="5">
    <location>
        <begin position="142"/>
        <end position="161"/>
    </location>
</feature>
<dbReference type="SUPFAM" id="SSF103473">
    <property type="entry name" value="MFS general substrate transporter"/>
    <property type="match status" value="1"/>
</dbReference>
<sequence>MGRRTRTAPYYGWVLMVVLGITTIISYGTTQYLFGVLVVPISSSLHWSRASVSGTYAVGLIVAGVLGVPIGPLLDRFGARVLMSSGSALAGLSLIGLAQMQTLWQFYVLWSGGLGLAMALTLYPVTFTVVANWFVRKRGAALAVLTLVGGLSSPICIPLSGTLVAHIGWRATLVVLGLAQLVLALPLHALLLRRHPEDVGLSPDGEPASVAPATMGLPGTSLQEAVSSPTFWMLTASLSFVMLGSTVVFVHQVAFMISRGYDPVLAATLSGMLGLVSLPGRYVFNMLSSRISTQSLLLLSVVAQAVGMAVLVLSSSLLWLVLYVIMYGTAYGAFSPLRASVMADHFGRRAYGSITAVQGVPVAVCAALGPIAAGWLYDSLHHYELAFWICAGAFLLAALGLLLTTQPHYEHGRFAQMSAERHEEVTGNREE</sequence>
<feature type="transmembrane region" description="Helical" evidence="5">
    <location>
        <begin position="296"/>
        <end position="314"/>
    </location>
</feature>
<dbReference type="RefSeq" id="WP_129893844.1">
    <property type="nucleotide sequence ID" value="NZ_CP035758.1"/>
</dbReference>
<name>A0A4P6K3Z6_KTERU</name>
<feature type="transmembrane region" description="Helical" evidence="5">
    <location>
        <begin position="351"/>
        <end position="373"/>
    </location>
</feature>
<dbReference type="PROSITE" id="PS00216">
    <property type="entry name" value="SUGAR_TRANSPORT_1"/>
    <property type="match status" value="1"/>
</dbReference>
<evidence type="ECO:0000256" key="5">
    <source>
        <dbReference type="SAM" id="Phobius"/>
    </source>
</evidence>
<organism evidence="7 8">
    <name type="scientific">Ktedonosporobacter rubrisoli</name>
    <dbReference type="NCBI Taxonomy" id="2509675"/>
    <lineage>
        <taxon>Bacteria</taxon>
        <taxon>Bacillati</taxon>
        <taxon>Chloroflexota</taxon>
        <taxon>Ktedonobacteria</taxon>
        <taxon>Ktedonobacterales</taxon>
        <taxon>Ktedonosporobacteraceae</taxon>
        <taxon>Ktedonosporobacter</taxon>
    </lineage>
</organism>
<feature type="transmembrane region" description="Helical" evidence="5">
    <location>
        <begin position="81"/>
        <end position="101"/>
    </location>
</feature>
<accession>A0A4P6K3Z6</accession>
<dbReference type="KEGG" id="kbs:EPA93_45155"/>
<comment type="subcellular location">
    <subcellularLocation>
        <location evidence="1">Cell membrane</location>
        <topology evidence="1">Multi-pass membrane protein</topology>
    </subcellularLocation>
</comment>
<feature type="transmembrane region" description="Helical" evidence="5">
    <location>
        <begin position="385"/>
        <end position="404"/>
    </location>
</feature>
<dbReference type="InterPro" id="IPR050327">
    <property type="entry name" value="Proton-linked_MCT"/>
</dbReference>
<dbReference type="Gene3D" id="1.20.1250.20">
    <property type="entry name" value="MFS general substrate transporter like domains"/>
    <property type="match status" value="2"/>
</dbReference>
<dbReference type="PANTHER" id="PTHR11360:SF290">
    <property type="entry name" value="MONOCARBOXYLATE MFS PERMEASE"/>
    <property type="match status" value="1"/>
</dbReference>
<evidence type="ECO:0000256" key="4">
    <source>
        <dbReference type="ARBA" id="ARBA00023136"/>
    </source>
</evidence>
<evidence type="ECO:0000259" key="6">
    <source>
        <dbReference type="PROSITE" id="PS50850"/>
    </source>
</evidence>
<evidence type="ECO:0000313" key="8">
    <source>
        <dbReference type="Proteomes" id="UP000290365"/>
    </source>
</evidence>
<dbReference type="InterPro" id="IPR036259">
    <property type="entry name" value="MFS_trans_sf"/>
</dbReference>
<feature type="transmembrane region" description="Helical" evidence="5">
    <location>
        <begin position="107"/>
        <end position="135"/>
    </location>
</feature>